<dbReference type="Proteomes" id="UP001302126">
    <property type="component" value="Unassembled WGS sequence"/>
</dbReference>
<dbReference type="AlphaFoldDB" id="A0AAN7ABV8"/>
<reference evidence="2" key="1">
    <citation type="journal article" date="2023" name="Mol. Phylogenet. Evol.">
        <title>Genome-scale phylogeny and comparative genomics of the fungal order Sordariales.</title>
        <authorList>
            <person name="Hensen N."/>
            <person name="Bonometti L."/>
            <person name="Westerberg I."/>
            <person name="Brannstrom I.O."/>
            <person name="Guillou S."/>
            <person name="Cros-Aarteil S."/>
            <person name="Calhoun S."/>
            <person name="Haridas S."/>
            <person name="Kuo A."/>
            <person name="Mondo S."/>
            <person name="Pangilinan J."/>
            <person name="Riley R."/>
            <person name="LaButti K."/>
            <person name="Andreopoulos B."/>
            <person name="Lipzen A."/>
            <person name="Chen C."/>
            <person name="Yan M."/>
            <person name="Daum C."/>
            <person name="Ng V."/>
            <person name="Clum A."/>
            <person name="Steindorff A."/>
            <person name="Ohm R.A."/>
            <person name="Martin F."/>
            <person name="Silar P."/>
            <person name="Natvig D.O."/>
            <person name="Lalanne C."/>
            <person name="Gautier V."/>
            <person name="Ament-Velasquez S.L."/>
            <person name="Kruys A."/>
            <person name="Hutchinson M.I."/>
            <person name="Powell A.J."/>
            <person name="Barry K."/>
            <person name="Miller A.N."/>
            <person name="Grigoriev I.V."/>
            <person name="Debuchy R."/>
            <person name="Gladieux P."/>
            <person name="Hiltunen Thoren M."/>
            <person name="Johannesson H."/>
        </authorList>
    </citation>
    <scope>NUCLEOTIDE SEQUENCE</scope>
    <source>
        <strain evidence="2">PSN309</strain>
    </source>
</reference>
<proteinExistence type="predicted"/>
<reference evidence="2" key="2">
    <citation type="submission" date="2023-05" db="EMBL/GenBank/DDBJ databases">
        <authorList>
            <consortium name="Lawrence Berkeley National Laboratory"/>
            <person name="Steindorff A."/>
            <person name="Hensen N."/>
            <person name="Bonometti L."/>
            <person name="Westerberg I."/>
            <person name="Brannstrom I.O."/>
            <person name="Guillou S."/>
            <person name="Cros-Aarteil S."/>
            <person name="Calhoun S."/>
            <person name="Haridas S."/>
            <person name="Kuo A."/>
            <person name="Mondo S."/>
            <person name="Pangilinan J."/>
            <person name="Riley R."/>
            <person name="Labutti K."/>
            <person name="Andreopoulos B."/>
            <person name="Lipzen A."/>
            <person name="Chen C."/>
            <person name="Yanf M."/>
            <person name="Daum C."/>
            <person name="Ng V."/>
            <person name="Clum A."/>
            <person name="Ohm R."/>
            <person name="Martin F."/>
            <person name="Silar P."/>
            <person name="Natvig D."/>
            <person name="Lalanne C."/>
            <person name="Gautier V."/>
            <person name="Ament-Velasquez S.L."/>
            <person name="Kruys A."/>
            <person name="Hutchinson M.I."/>
            <person name="Powell A.J."/>
            <person name="Barry K."/>
            <person name="Miller A.N."/>
            <person name="Grigoriev I.V."/>
            <person name="Debuchy R."/>
            <person name="Gladieux P."/>
            <person name="Thoren M.H."/>
            <person name="Johannesson H."/>
        </authorList>
    </citation>
    <scope>NUCLEOTIDE SEQUENCE</scope>
    <source>
        <strain evidence="2">PSN309</strain>
    </source>
</reference>
<dbReference type="EMBL" id="MU864598">
    <property type="protein sequence ID" value="KAK4182901.1"/>
    <property type="molecule type" value="Genomic_DNA"/>
</dbReference>
<evidence type="ECO:0000313" key="2">
    <source>
        <dbReference type="EMBL" id="KAK4182901.1"/>
    </source>
</evidence>
<feature type="compositionally biased region" description="Basic residues" evidence="1">
    <location>
        <begin position="120"/>
        <end position="129"/>
    </location>
</feature>
<feature type="region of interest" description="Disordered" evidence="1">
    <location>
        <begin position="69"/>
        <end position="185"/>
    </location>
</feature>
<evidence type="ECO:0000256" key="1">
    <source>
        <dbReference type="SAM" id="MobiDB-lite"/>
    </source>
</evidence>
<comment type="caution">
    <text evidence="2">The sequence shown here is derived from an EMBL/GenBank/DDBJ whole genome shotgun (WGS) entry which is preliminary data.</text>
</comment>
<evidence type="ECO:0000313" key="3">
    <source>
        <dbReference type="Proteomes" id="UP001302126"/>
    </source>
</evidence>
<organism evidence="2 3">
    <name type="scientific">Podospora australis</name>
    <dbReference type="NCBI Taxonomy" id="1536484"/>
    <lineage>
        <taxon>Eukaryota</taxon>
        <taxon>Fungi</taxon>
        <taxon>Dikarya</taxon>
        <taxon>Ascomycota</taxon>
        <taxon>Pezizomycotina</taxon>
        <taxon>Sordariomycetes</taxon>
        <taxon>Sordariomycetidae</taxon>
        <taxon>Sordariales</taxon>
        <taxon>Podosporaceae</taxon>
        <taxon>Podospora</taxon>
    </lineage>
</organism>
<feature type="compositionally biased region" description="Low complexity" evidence="1">
    <location>
        <begin position="153"/>
        <end position="163"/>
    </location>
</feature>
<protein>
    <submittedName>
        <fullName evidence="2">Uncharacterized protein</fullName>
    </submittedName>
</protein>
<accession>A0AAN7ABV8</accession>
<feature type="compositionally biased region" description="Low complexity" evidence="1">
    <location>
        <begin position="79"/>
        <end position="93"/>
    </location>
</feature>
<name>A0AAN7ABV8_9PEZI</name>
<keyword evidence="3" id="KW-1185">Reference proteome</keyword>
<gene>
    <name evidence="2" type="ORF">QBC35DRAFT_545422</name>
</gene>
<sequence>MSDKGEDKSAGAGIFTPREQNIIIAAMIHSDGMTNLDFPAMAVRLGLTNHRSVSNAWAVIKKKIAARNEENGGGPAAPKPAAKTATKTAAATPNKRGAVAAGIDEASGDPDAIATPTPTKRARAPRKPKATPAKADGEDGGSPPKKTRRGRPAKSAAVAVIAKDAADDSSPDPVADETTAAQLSEDHKRLDQIAIEAGENLFIKKEDEEALLAIKQEVDDMELDDAAVAVPGEV</sequence>